<keyword evidence="2" id="KW-1185">Reference proteome</keyword>
<organism evidence="1 2">
    <name type="scientific">Actinoplanes aureus</name>
    <dbReference type="NCBI Taxonomy" id="2792083"/>
    <lineage>
        <taxon>Bacteria</taxon>
        <taxon>Bacillati</taxon>
        <taxon>Actinomycetota</taxon>
        <taxon>Actinomycetes</taxon>
        <taxon>Micromonosporales</taxon>
        <taxon>Micromonosporaceae</taxon>
        <taxon>Actinoplanes</taxon>
    </lineage>
</organism>
<dbReference type="Proteomes" id="UP000598146">
    <property type="component" value="Unassembled WGS sequence"/>
</dbReference>
<name>A0A931C906_9ACTN</name>
<dbReference type="EMBL" id="JADQTO010000011">
    <property type="protein sequence ID" value="MBG0564379.1"/>
    <property type="molecule type" value="Genomic_DNA"/>
</dbReference>
<evidence type="ECO:0000313" key="2">
    <source>
        <dbReference type="Proteomes" id="UP000598146"/>
    </source>
</evidence>
<dbReference type="AlphaFoldDB" id="A0A931C906"/>
<accession>A0A931C906</accession>
<comment type="caution">
    <text evidence="1">The sequence shown here is derived from an EMBL/GenBank/DDBJ whole genome shotgun (WGS) entry which is preliminary data.</text>
</comment>
<dbReference type="RefSeq" id="WP_196416169.1">
    <property type="nucleotide sequence ID" value="NZ_JADQTO010000011.1"/>
</dbReference>
<gene>
    <name evidence="1" type="ORF">I4J89_23295</name>
</gene>
<evidence type="ECO:0000313" key="1">
    <source>
        <dbReference type="EMBL" id="MBG0564379.1"/>
    </source>
</evidence>
<reference evidence="1" key="1">
    <citation type="submission" date="2020-11" db="EMBL/GenBank/DDBJ databases">
        <title>Isolation and identification of active actinomycetes.</title>
        <authorList>
            <person name="Sun X."/>
        </authorList>
    </citation>
    <scope>NUCLEOTIDE SEQUENCE</scope>
    <source>
        <strain evidence="1">NEAU-A11</strain>
    </source>
</reference>
<protein>
    <submittedName>
        <fullName evidence="1">Uncharacterized protein</fullName>
    </submittedName>
</protein>
<sequence length="223" mass="23943">MSTLARRFWRGLIGMPAGGERAPAERGIEGYGLWRRFWSGLLGFRLPPLPVVAPPPGRPNPLAAPRVDGSRIRLPRFDRAALRLAAPQDPDRLEARWTAAGRRVTIRESGPGEIELLVAVDRDVPATELLPVDVTSAHGEERYYLVFVAEPAGGSAGALRLSGAPGWVDVSLDEELPAEAADLAAIPRSIAATPDPGMATWARIVASRPEGDRLRQVIEDAAG</sequence>
<proteinExistence type="predicted"/>